<dbReference type="EMBL" id="CP001089">
    <property type="protein sequence ID" value="ACD96254.1"/>
    <property type="molecule type" value="Genomic_DNA"/>
</dbReference>
<accession>B3E6A7</accession>
<dbReference type="Proteomes" id="UP000002420">
    <property type="component" value="Chromosome"/>
</dbReference>
<dbReference type="InterPro" id="IPR023971">
    <property type="entry name" value="GSU1558/StbA-like"/>
</dbReference>
<evidence type="ECO:0000313" key="3">
    <source>
        <dbReference type="Proteomes" id="UP000002420"/>
    </source>
</evidence>
<dbReference type="NCBIfam" id="TIGR04081">
    <property type="entry name" value="SbtA family thio(seleno)oxazole RiPP natural product precursor"/>
    <property type="match status" value="1"/>
</dbReference>
<dbReference type="AlphaFoldDB" id="B3E6A7"/>
<evidence type="ECO:0008006" key="4">
    <source>
        <dbReference type="Google" id="ProtNLM"/>
    </source>
</evidence>
<dbReference type="HOGENOM" id="CLU_220608_0_0_7"/>
<feature type="transmembrane region" description="Helical" evidence="1">
    <location>
        <begin position="9"/>
        <end position="29"/>
    </location>
</feature>
<keyword evidence="1" id="KW-0472">Membrane</keyword>
<keyword evidence="3" id="KW-1185">Reference proteome</keyword>
<dbReference type="KEGG" id="glo:Glov_2540"/>
<gene>
    <name evidence="2" type="ordered locus">Glov_2540</name>
</gene>
<name>B3E6A7_TRIL1</name>
<reference evidence="2 3" key="1">
    <citation type="submission" date="2008-05" db="EMBL/GenBank/DDBJ databases">
        <title>Complete sequence of chromosome of Geobacter lovleyi SZ.</title>
        <authorList>
            <consortium name="US DOE Joint Genome Institute"/>
            <person name="Lucas S."/>
            <person name="Copeland A."/>
            <person name="Lapidus A."/>
            <person name="Glavina del Rio T."/>
            <person name="Dalin E."/>
            <person name="Tice H."/>
            <person name="Bruce D."/>
            <person name="Goodwin L."/>
            <person name="Pitluck S."/>
            <person name="Chertkov O."/>
            <person name="Meincke L."/>
            <person name="Brettin T."/>
            <person name="Detter J.C."/>
            <person name="Han C."/>
            <person name="Tapia R."/>
            <person name="Kuske C.R."/>
            <person name="Schmutz J."/>
            <person name="Larimer F."/>
            <person name="Land M."/>
            <person name="Hauser L."/>
            <person name="Kyrpides N."/>
            <person name="Mikhailova N."/>
            <person name="Sung Y."/>
            <person name="Fletcher K.E."/>
            <person name="Ritalahti K.M."/>
            <person name="Loeffler F.E."/>
            <person name="Richardson P."/>
        </authorList>
    </citation>
    <scope>NUCLEOTIDE SEQUENCE [LARGE SCALE GENOMIC DNA]</scope>
    <source>
        <strain evidence="3">ATCC BAA-1151 / DSM 17278 / SZ</strain>
    </source>
</reference>
<protein>
    <recommendedName>
        <fullName evidence="4">Selenobiotic family radical SAM modification target peptide</fullName>
    </recommendedName>
</protein>
<sequence>MEKDRLKSILAGMGIASLVAGMAVVPFNAQGASG</sequence>
<keyword evidence="1" id="KW-0812">Transmembrane</keyword>
<proteinExistence type="predicted"/>
<keyword evidence="1" id="KW-1133">Transmembrane helix</keyword>
<organism evidence="2 3">
    <name type="scientific">Trichlorobacter lovleyi (strain ATCC BAA-1151 / DSM 17278 / SZ)</name>
    <name type="common">Geobacter lovleyi</name>
    <dbReference type="NCBI Taxonomy" id="398767"/>
    <lineage>
        <taxon>Bacteria</taxon>
        <taxon>Pseudomonadati</taxon>
        <taxon>Thermodesulfobacteriota</taxon>
        <taxon>Desulfuromonadia</taxon>
        <taxon>Geobacterales</taxon>
        <taxon>Geobacteraceae</taxon>
        <taxon>Trichlorobacter</taxon>
    </lineage>
</organism>
<evidence type="ECO:0000313" key="2">
    <source>
        <dbReference type="EMBL" id="ACD96254.1"/>
    </source>
</evidence>
<evidence type="ECO:0000256" key="1">
    <source>
        <dbReference type="SAM" id="Phobius"/>
    </source>
</evidence>